<dbReference type="Proteomes" id="UP000198280">
    <property type="component" value="Unassembled WGS sequence"/>
</dbReference>
<dbReference type="AlphaFoldDB" id="A0A239NJD6"/>
<evidence type="ECO:0000313" key="5">
    <source>
        <dbReference type="Proteomes" id="UP000198280"/>
    </source>
</evidence>
<organism evidence="4 5">
    <name type="scientific">Actinacidiphila glaucinigra</name>
    <dbReference type="NCBI Taxonomy" id="235986"/>
    <lineage>
        <taxon>Bacteria</taxon>
        <taxon>Bacillati</taxon>
        <taxon>Actinomycetota</taxon>
        <taxon>Actinomycetes</taxon>
        <taxon>Kitasatosporales</taxon>
        <taxon>Streptomycetaceae</taxon>
        <taxon>Actinacidiphila</taxon>
    </lineage>
</organism>
<keyword evidence="5" id="KW-1185">Reference proteome</keyword>
<evidence type="ECO:0000313" key="4">
    <source>
        <dbReference type="EMBL" id="SNT54583.1"/>
    </source>
</evidence>
<proteinExistence type="predicted"/>
<feature type="transmembrane region" description="Helical" evidence="2">
    <location>
        <begin position="31"/>
        <end position="49"/>
    </location>
</feature>
<dbReference type="RefSeq" id="WP_089228821.1">
    <property type="nucleotide sequence ID" value="NZ_FZOF01000037.1"/>
</dbReference>
<feature type="region of interest" description="Disordered" evidence="1">
    <location>
        <begin position="1"/>
        <end position="20"/>
    </location>
</feature>
<protein>
    <recommendedName>
        <fullName evidence="3">DUF4350 domain-containing protein</fullName>
    </recommendedName>
</protein>
<sequence>MTDTLSPAQAPAPATTSVSPTAGQLWTRSRTLLAALLTLIVFGVLYAAARTGENHDALDPRSPDPSGSRAVAQLLHNQGVTTTVVTTTDAAVAAAGPGTTVLVTAPDLLTKRQQDAVHQAMERSSGRFVLLAPGEPSIGRLAPGVHYTGPVPVRVLEPGCGLTAARTADSAETGGGSYATSARDADRCYPGAPGDFTLLRLPAANGGDTVVLGTHTLLQNENLAEQGNASLALQILGAHPKLVWYLPSLSDASAFGGGQESFLDLIPDGWNWAVLQLFIAAALAALWRARRLGPVVAERLPATVRASEATEGRARLYRHGRARGRAAEVLRTAARDRLAPLLGVPPAQAHDPDVLPASVAARLDDPTVDPHSLLHGPPPPDDAALLRLADDLDALERRVLLNERKATP</sequence>
<keyword evidence="2" id="KW-0812">Transmembrane</keyword>
<keyword evidence="2" id="KW-1133">Transmembrane helix</keyword>
<gene>
    <name evidence="4" type="ORF">SAMN05216252_13742</name>
</gene>
<accession>A0A239NJD6</accession>
<evidence type="ECO:0000259" key="3">
    <source>
        <dbReference type="Pfam" id="PF14258"/>
    </source>
</evidence>
<name>A0A239NJD6_9ACTN</name>
<keyword evidence="2" id="KW-0472">Membrane</keyword>
<reference evidence="4 5" key="1">
    <citation type="submission" date="2017-06" db="EMBL/GenBank/DDBJ databases">
        <authorList>
            <person name="Kim H.J."/>
            <person name="Triplett B.A."/>
        </authorList>
    </citation>
    <scope>NUCLEOTIDE SEQUENCE [LARGE SCALE GENOMIC DNA]</scope>
    <source>
        <strain evidence="4 5">CGMCC 4.1858</strain>
    </source>
</reference>
<evidence type="ECO:0000256" key="2">
    <source>
        <dbReference type="SAM" id="Phobius"/>
    </source>
</evidence>
<evidence type="ECO:0000256" key="1">
    <source>
        <dbReference type="SAM" id="MobiDB-lite"/>
    </source>
</evidence>
<dbReference type="Pfam" id="PF14258">
    <property type="entry name" value="DUF4350"/>
    <property type="match status" value="1"/>
</dbReference>
<dbReference type="EMBL" id="FZOF01000037">
    <property type="protein sequence ID" value="SNT54583.1"/>
    <property type="molecule type" value="Genomic_DNA"/>
</dbReference>
<feature type="domain" description="DUF4350" evidence="3">
    <location>
        <begin position="60"/>
        <end position="236"/>
    </location>
</feature>
<dbReference type="OrthoDB" id="5241668at2"/>
<dbReference type="InterPro" id="IPR025646">
    <property type="entry name" value="DUF4350"/>
</dbReference>